<evidence type="ECO:0000256" key="7">
    <source>
        <dbReference type="ARBA" id="ARBA00023136"/>
    </source>
</evidence>
<feature type="transmembrane region" description="Helical" evidence="9">
    <location>
        <begin position="493"/>
        <end position="512"/>
    </location>
</feature>
<comment type="subcellular location">
    <subcellularLocation>
        <location evidence="9">Cell inner membrane</location>
        <topology evidence="9">Multi-pass membrane protein</topology>
    </subcellularLocation>
    <subcellularLocation>
        <location evidence="1">Cell membrane</location>
        <topology evidence="1">Multi-pass membrane protein</topology>
    </subcellularLocation>
</comment>
<evidence type="ECO:0000313" key="12">
    <source>
        <dbReference type="Proteomes" id="UP000002216"/>
    </source>
</evidence>
<dbReference type="SUPFAM" id="SSF56317">
    <property type="entry name" value="Carbon-nitrogen hydrolase"/>
    <property type="match status" value="1"/>
</dbReference>
<dbReference type="NCBIfam" id="TIGR00546">
    <property type="entry name" value="lnt"/>
    <property type="match status" value="1"/>
</dbReference>
<dbReference type="PROSITE" id="PS50263">
    <property type="entry name" value="CN_HYDROLASE"/>
    <property type="match status" value="1"/>
</dbReference>
<dbReference type="Gene3D" id="3.60.110.10">
    <property type="entry name" value="Carbon-nitrogen hydrolase"/>
    <property type="match status" value="1"/>
</dbReference>
<dbReference type="AlphaFoldDB" id="C7LN07"/>
<comment type="function">
    <text evidence="9">Catalyzes the phospholipid dependent N-acylation of the N-terminal cysteine of apolipoprotein, the last step in lipoprotein maturation.</text>
</comment>
<evidence type="ECO:0000256" key="1">
    <source>
        <dbReference type="ARBA" id="ARBA00004651"/>
    </source>
</evidence>
<evidence type="ECO:0000256" key="5">
    <source>
        <dbReference type="ARBA" id="ARBA00022692"/>
    </source>
</evidence>
<dbReference type="PANTHER" id="PTHR38686">
    <property type="entry name" value="APOLIPOPROTEIN N-ACYLTRANSFERASE"/>
    <property type="match status" value="1"/>
</dbReference>
<dbReference type="UniPathway" id="UPA00666"/>
<dbReference type="GO" id="GO:0016410">
    <property type="term" value="F:N-acyltransferase activity"/>
    <property type="evidence" value="ECO:0007669"/>
    <property type="project" value="UniProtKB-UniRule"/>
</dbReference>
<keyword evidence="8 9" id="KW-0012">Acyltransferase</keyword>
<keyword evidence="6 9" id="KW-1133">Transmembrane helix</keyword>
<dbReference type="HOGENOM" id="CLU_019563_1_2_7"/>
<comment type="caution">
    <text evidence="9">Lacks conserved residue(s) required for the propagation of feature annotation.</text>
</comment>
<comment type="catalytic activity">
    <reaction evidence="9">
        <text>N-terminal S-1,2-diacyl-sn-glyceryl-L-cysteinyl-[lipoprotein] + a glycerophospholipid = N-acyl-S-1,2-diacyl-sn-glyceryl-L-cysteinyl-[lipoprotein] + a 2-acyl-sn-glycero-3-phospholipid + H(+)</text>
        <dbReference type="Rhea" id="RHEA:48228"/>
        <dbReference type="Rhea" id="RHEA-COMP:14681"/>
        <dbReference type="Rhea" id="RHEA-COMP:14684"/>
        <dbReference type="ChEBI" id="CHEBI:15378"/>
        <dbReference type="ChEBI" id="CHEBI:136912"/>
        <dbReference type="ChEBI" id="CHEBI:140656"/>
        <dbReference type="ChEBI" id="CHEBI:140657"/>
        <dbReference type="ChEBI" id="CHEBI:140660"/>
        <dbReference type="EC" id="2.3.1.269"/>
    </reaction>
</comment>
<comment type="similarity">
    <text evidence="2 9">Belongs to the CN hydrolase family. Apolipoprotein N-acyltransferase subfamily.</text>
</comment>
<dbReference type="CDD" id="cd07571">
    <property type="entry name" value="ALP_N-acyl_transferase"/>
    <property type="match status" value="1"/>
</dbReference>
<feature type="transmembrane region" description="Helical" evidence="9">
    <location>
        <begin position="95"/>
        <end position="117"/>
    </location>
</feature>
<evidence type="ECO:0000256" key="2">
    <source>
        <dbReference type="ARBA" id="ARBA00010065"/>
    </source>
</evidence>
<name>C7LN07_DESBD</name>
<dbReference type="RefSeq" id="WP_015772877.1">
    <property type="nucleotide sequence ID" value="NC_013173.1"/>
</dbReference>
<dbReference type="Proteomes" id="UP000002216">
    <property type="component" value="Chromosome"/>
</dbReference>
<keyword evidence="9" id="KW-0997">Cell inner membrane</keyword>
<keyword evidence="12" id="KW-1185">Reference proteome</keyword>
<dbReference type="GO" id="GO:0005886">
    <property type="term" value="C:plasma membrane"/>
    <property type="evidence" value="ECO:0007669"/>
    <property type="project" value="UniProtKB-SubCell"/>
</dbReference>
<evidence type="ECO:0000256" key="6">
    <source>
        <dbReference type="ARBA" id="ARBA00022989"/>
    </source>
</evidence>
<keyword evidence="3 9" id="KW-1003">Cell membrane</keyword>
<evidence type="ECO:0000259" key="10">
    <source>
        <dbReference type="PROSITE" id="PS50263"/>
    </source>
</evidence>
<dbReference type="eggNOG" id="COG0815">
    <property type="taxonomic scope" value="Bacteria"/>
</dbReference>
<evidence type="ECO:0000256" key="4">
    <source>
        <dbReference type="ARBA" id="ARBA00022679"/>
    </source>
</evidence>
<dbReference type="HAMAP" id="MF_01148">
    <property type="entry name" value="Lnt"/>
    <property type="match status" value="1"/>
</dbReference>
<accession>C7LN07</accession>
<keyword evidence="11" id="KW-0449">Lipoprotein</keyword>
<gene>
    <name evidence="9" type="primary">lnt</name>
    <name evidence="11" type="ordered locus">Dbac_0654</name>
</gene>
<keyword evidence="5 9" id="KW-0812">Transmembrane</keyword>
<protein>
    <recommendedName>
        <fullName evidence="9">Apolipoprotein N-acyltransferase</fullName>
        <shortName evidence="9">ALP N-acyltransferase</shortName>
        <ecNumber evidence="9">2.3.1.269</ecNumber>
    </recommendedName>
</protein>
<dbReference type="EC" id="2.3.1.269" evidence="9"/>
<evidence type="ECO:0000313" key="11">
    <source>
        <dbReference type="EMBL" id="ACU88777.1"/>
    </source>
</evidence>
<feature type="domain" description="CN hydrolase" evidence="10">
    <location>
        <begin position="233"/>
        <end position="482"/>
    </location>
</feature>
<feature type="transmembrane region" description="Helical" evidence="9">
    <location>
        <begin position="129"/>
        <end position="148"/>
    </location>
</feature>
<evidence type="ECO:0000256" key="9">
    <source>
        <dbReference type="HAMAP-Rule" id="MF_01148"/>
    </source>
</evidence>
<dbReference type="EMBL" id="CP001629">
    <property type="protein sequence ID" value="ACU88777.1"/>
    <property type="molecule type" value="Genomic_DNA"/>
</dbReference>
<dbReference type="Pfam" id="PF00795">
    <property type="entry name" value="CN_hydrolase"/>
    <property type="match status" value="1"/>
</dbReference>
<dbReference type="STRING" id="525897.Dbac_0654"/>
<organism evidence="11 12">
    <name type="scientific">Desulfomicrobium baculatum (strain DSM 4028 / VKM B-1378 / X)</name>
    <name type="common">Desulfovibrio baculatus</name>
    <dbReference type="NCBI Taxonomy" id="525897"/>
    <lineage>
        <taxon>Bacteria</taxon>
        <taxon>Pseudomonadati</taxon>
        <taxon>Thermodesulfobacteriota</taxon>
        <taxon>Desulfovibrionia</taxon>
        <taxon>Desulfovibrionales</taxon>
        <taxon>Desulfomicrobiaceae</taxon>
        <taxon>Desulfomicrobium</taxon>
    </lineage>
</organism>
<proteinExistence type="inferred from homology"/>
<dbReference type="InterPro" id="IPR004563">
    <property type="entry name" value="Apolipo_AcylTrfase"/>
</dbReference>
<comment type="pathway">
    <text evidence="9">Protein modification; lipoprotein biosynthesis (N-acyl transfer).</text>
</comment>
<evidence type="ECO:0000256" key="3">
    <source>
        <dbReference type="ARBA" id="ARBA00022475"/>
    </source>
</evidence>
<sequence>MSNRSNGLLSPNQRPDSLHRFGPMGMALVGAWFGFANPLLHFPLAILLLPAALILTTLRAQSFAQAFKNGFLTALPGYAASLYWLAIPVHDHGGLPWALALPCPVLVGALLAAYAGLFCMGMHLIRHRISHLLAMLASGLLWASLELLRNHFLTGFSWLTLAQAMAPWPQTLGLAAWIGGFGLSALLVGMSHCLVLGRGFTRLAVLPLAGLCLLPALTRSPQIPAATASVSMIQGNIDQSLKWDEGMQAGILGTYLDLSFKAVAENAPDLVVWPETAMPFYFQDPSDLTTGMRLGVSRMQVPVLAGAPAYSIPDGPGAPQYVLHNRAYLLSANGESLAFYDKEHLVPFGEYVPLGKWLPFITKLVPGQFEFKPGRNTEPLKTGPLAMGLLICYEAIFPELAQKQVELGANVLVNISNDAWFGRSSAPWQHLHLSILRAVEQNRAIIRATNSGVSAFIGPDGSLRGPTALFTTKIAHDPAIPLLTETTFYHEHFFFIHMTFPMLASALLGILWRTGRKNHT</sequence>
<dbReference type="Pfam" id="PF20154">
    <property type="entry name" value="LNT_N"/>
    <property type="match status" value="1"/>
</dbReference>
<dbReference type="InterPro" id="IPR036526">
    <property type="entry name" value="C-N_Hydrolase_sf"/>
</dbReference>
<dbReference type="InterPro" id="IPR003010">
    <property type="entry name" value="C-N_Hydrolase"/>
</dbReference>
<dbReference type="PANTHER" id="PTHR38686:SF1">
    <property type="entry name" value="APOLIPOPROTEIN N-ACYLTRANSFERASE"/>
    <property type="match status" value="1"/>
</dbReference>
<keyword evidence="4 9" id="KW-0808">Transferase</keyword>
<feature type="transmembrane region" description="Helical" evidence="9">
    <location>
        <begin position="168"/>
        <end position="188"/>
    </location>
</feature>
<keyword evidence="7 9" id="KW-0472">Membrane</keyword>
<feature type="transmembrane region" description="Helical" evidence="9">
    <location>
        <begin position="70"/>
        <end position="89"/>
    </location>
</feature>
<dbReference type="InterPro" id="IPR045378">
    <property type="entry name" value="LNT_N"/>
</dbReference>
<dbReference type="GO" id="GO:0042158">
    <property type="term" value="P:lipoprotein biosynthetic process"/>
    <property type="evidence" value="ECO:0007669"/>
    <property type="project" value="UniProtKB-UniRule"/>
</dbReference>
<evidence type="ECO:0000256" key="8">
    <source>
        <dbReference type="ARBA" id="ARBA00023315"/>
    </source>
</evidence>
<dbReference type="KEGG" id="dba:Dbac_0654"/>
<reference evidence="11 12" key="1">
    <citation type="journal article" date="2009" name="Stand. Genomic Sci.">
        <title>Complete genome sequence of Desulfomicrobium baculatum type strain (X).</title>
        <authorList>
            <person name="Copeland A."/>
            <person name="Spring S."/>
            <person name="Goker M."/>
            <person name="Schneider S."/>
            <person name="Lapidus A."/>
            <person name="Del Rio T.G."/>
            <person name="Tice H."/>
            <person name="Cheng J.F."/>
            <person name="Chen F."/>
            <person name="Nolan M."/>
            <person name="Bruce D."/>
            <person name="Goodwin L."/>
            <person name="Pitluck S."/>
            <person name="Ivanova N."/>
            <person name="Mavrommatis K."/>
            <person name="Ovchinnikova G."/>
            <person name="Pati A."/>
            <person name="Chen A."/>
            <person name="Palaniappan K."/>
            <person name="Land M."/>
            <person name="Hauser L."/>
            <person name="Chang Y.J."/>
            <person name="Jeffries C.C."/>
            <person name="Meincke L."/>
            <person name="Sims D."/>
            <person name="Brettin T."/>
            <person name="Detter J.C."/>
            <person name="Han C."/>
            <person name="Chain P."/>
            <person name="Bristow J."/>
            <person name="Eisen J.A."/>
            <person name="Markowitz V."/>
            <person name="Hugenholtz P."/>
            <person name="Kyrpides N.C."/>
            <person name="Klenk H.P."/>
            <person name="Lucas S."/>
        </authorList>
    </citation>
    <scope>NUCLEOTIDE SEQUENCE [LARGE SCALE GENOMIC DNA]</scope>
    <source>
        <strain evidence="12">DSM 4028 / VKM B-1378 / X</strain>
    </source>
</reference>